<dbReference type="Proteomes" id="UP001195483">
    <property type="component" value="Unassembled WGS sequence"/>
</dbReference>
<feature type="domain" description="SHSP" evidence="3">
    <location>
        <begin position="31"/>
        <end position="138"/>
    </location>
</feature>
<evidence type="ECO:0000313" key="4">
    <source>
        <dbReference type="EMBL" id="KAK3597943.1"/>
    </source>
</evidence>
<dbReference type="PANTHER" id="PTHR45640:SF26">
    <property type="entry name" value="RE23625P"/>
    <property type="match status" value="1"/>
</dbReference>
<dbReference type="Gene3D" id="2.60.40.790">
    <property type="match status" value="1"/>
</dbReference>
<evidence type="ECO:0000256" key="2">
    <source>
        <dbReference type="RuleBase" id="RU003616"/>
    </source>
</evidence>
<evidence type="ECO:0000313" key="5">
    <source>
        <dbReference type="Proteomes" id="UP001195483"/>
    </source>
</evidence>
<comment type="similarity">
    <text evidence="1 2">Belongs to the small heat shock protein (HSP20) family.</text>
</comment>
<gene>
    <name evidence="4" type="ORF">CHS0354_042288</name>
</gene>
<evidence type="ECO:0000259" key="3">
    <source>
        <dbReference type="PROSITE" id="PS01031"/>
    </source>
</evidence>
<reference evidence="4" key="2">
    <citation type="journal article" date="2021" name="Genome Biol. Evol.">
        <title>Developing a high-quality reference genome for a parasitic bivalve with doubly uniparental inheritance (Bivalvia: Unionida).</title>
        <authorList>
            <person name="Smith C.H."/>
        </authorList>
    </citation>
    <scope>NUCLEOTIDE SEQUENCE</scope>
    <source>
        <strain evidence="4">CHS0354</strain>
        <tissue evidence="4">Mantle</tissue>
    </source>
</reference>
<accession>A0AAE0W0W3</accession>
<dbReference type="GO" id="GO:0005737">
    <property type="term" value="C:cytoplasm"/>
    <property type="evidence" value="ECO:0007669"/>
    <property type="project" value="TreeGrafter"/>
</dbReference>
<dbReference type="CDD" id="cd06526">
    <property type="entry name" value="metazoan_ACD"/>
    <property type="match status" value="1"/>
</dbReference>
<dbReference type="GO" id="GO:0042026">
    <property type="term" value="P:protein refolding"/>
    <property type="evidence" value="ECO:0007669"/>
    <property type="project" value="TreeGrafter"/>
</dbReference>
<dbReference type="EMBL" id="JAEAOA010002354">
    <property type="protein sequence ID" value="KAK3597943.1"/>
    <property type="molecule type" value="Genomic_DNA"/>
</dbReference>
<comment type="caution">
    <text evidence="4">The sequence shown here is derived from an EMBL/GenBank/DDBJ whole genome shotgun (WGS) entry which is preliminary data.</text>
</comment>
<dbReference type="PROSITE" id="PS01031">
    <property type="entry name" value="SHSP"/>
    <property type="match status" value="1"/>
</dbReference>
<reference evidence="4" key="1">
    <citation type="journal article" date="2021" name="Genome Biol. Evol.">
        <title>A High-Quality Reference Genome for a Parasitic Bivalve with Doubly Uniparental Inheritance (Bivalvia: Unionida).</title>
        <authorList>
            <person name="Smith C.H."/>
        </authorList>
    </citation>
    <scope>NUCLEOTIDE SEQUENCE</scope>
    <source>
        <strain evidence="4">CHS0354</strain>
    </source>
</reference>
<dbReference type="InterPro" id="IPR001436">
    <property type="entry name" value="Alpha-crystallin/sHSP_animal"/>
</dbReference>
<dbReference type="SUPFAM" id="SSF49764">
    <property type="entry name" value="HSP20-like chaperones"/>
    <property type="match status" value="1"/>
</dbReference>
<dbReference type="PANTHER" id="PTHR45640">
    <property type="entry name" value="HEAT SHOCK PROTEIN HSP-12.2-RELATED"/>
    <property type="match status" value="1"/>
</dbReference>
<dbReference type="GO" id="GO:0009408">
    <property type="term" value="P:response to heat"/>
    <property type="evidence" value="ECO:0007669"/>
    <property type="project" value="TreeGrafter"/>
</dbReference>
<dbReference type="AlphaFoldDB" id="A0AAE0W0W3"/>
<sequence length="141" mass="15776">MFGARNVSQIHYRLTPTMDLSDHASDLALKEQLQLIRDPIVTEADGTRRMKVQLDLSQFKPEELNVTVKEGQVTVHAKHEDKSDTSHVYQEFSRSFVIPEGVDADTLSCSLSRDGVLTLTSAPLPMIEAPKEKKLAITQEN</sequence>
<keyword evidence="5" id="KW-1185">Reference proteome</keyword>
<dbReference type="Pfam" id="PF00011">
    <property type="entry name" value="HSP20"/>
    <property type="match status" value="1"/>
</dbReference>
<evidence type="ECO:0000256" key="1">
    <source>
        <dbReference type="PROSITE-ProRule" id="PRU00285"/>
    </source>
</evidence>
<organism evidence="4 5">
    <name type="scientific">Potamilus streckersoni</name>
    <dbReference type="NCBI Taxonomy" id="2493646"/>
    <lineage>
        <taxon>Eukaryota</taxon>
        <taxon>Metazoa</taxon>
        <taxon>Spiralia</taxon>
        <taxon>Lophotrochozoa</taxon>
        <taxon>Mollusca</taxon>
        <taxon>Bivalvia</taxon>
        <taxon>Autobranchia</taxon>
        <taxon>Heteroconchia</taxon>
        <taxon>Palaeoheterodonta</taxon>
        <taxon>Unionida</taxon>
        <taxon>Unionoidea</taxon>
        <taxon>Unionidae</taxon>
        <taxon>Ambleminae</taxon>
        <taxon>Lampsilini</taxon>
        <taxon>Potamilus</taxon>
    </lineage>
</organism>
<dbReference type="GO" id="GO:0051082">
    <property type="term" value="F:unfolded protein binding"/>
    <property type="evidence" value="ECO:0007669"/>
    <property type="project" value="TreeGrafter"/>
</dbReference>
<dbReference type="InterPro" id="IPR002068">
    <property type="entry name" value="A-crystallin/Hsp20_dom"/>
</dbReference>
<protein>
    <recommendedName>
        <fullName evidence="3">SHSP domain-containing protein</fullName>
    </recommendedName>
</protein>
<reference evidence="4" key="3">
    <citation type="submission" date="2023-05" db="EMBL/GenBank/DDBJ databases">
        <authorList>
            <person name="Smith C.H."/>
        </authorList>
    </citation>
    <scope>NUCLEOTIDE SEQUENCE</scope>
    <source>
        <strain evidence="4">CHS0354</strain>
        <tissue evidence="4">Mantle</tissue>
    </source>
</reference>
<dbReference type="PRINTS" id="PR00299">
    <property type="entry name" value="ACRYSTALLIN"/>
</dbReference>
<dbReference type="InterPro" id="IPR008978">
    <property type="entry name" value="HSP20-like_chaperone"/>
</dbReference>
<proteinExistence type="inferred from homology"/>
<name>A0AAE0W0W3_9BIVA</name>
<dbReference type="GO" id="GO:0005634">
    <property type="term" value="C:nucleus"/>
    <property type="evidence" value="ECO:0007669"/>
    <property type="project" value="TreeGrafter"/>
</dbReference>